<dbReference type="SUPFAM" id="SSF57850">
    <property type="entry name" value="RING/U-box"/>
    <property type="match status" value="1"/>
</dbReference>
<evidence type="ECO:0000256" key="12">
    <source>
        <dbReference type="SAM" id="MobiDB-lite"/>
    </source>
</evidence>
<dbReference type="GO" id="GO:0006302">
    <property type="term" value="P:double-strand break repair"/>
    <property type="evidence" value="ECO:0007669"/>
    <property type="project" value="TreeGrafter"/>
</dbReference>
<feature type="compositionally biased region" description="Low complexity" evidence="12">
    <location>
        <begin position="457"/>
        <end position="482"/>
    </location>
</feature>
<keyword evidence="6" id="KW-0227">DNA damage</keyword>
<dbReference type="InterPro" id="IPR051657">
    <property type="entry name" value="RNF168/RNF169_E3_ubiq-ligase"/>
</dbReference>
<evidence type="ECO:0000256" key="7">
    <source>
        <dbReference type="ARBA" id="ARBA00022771"/>
    </source>
</evidence>
<feature type="region of interest" description="Disordered" evidence="12">
    <location>
        <begin position="422"/>
        <end position="492"/>
    </location>
</feature>
<dbReference type="EMBL" id="ML241220">
    <property type="protein sequence ID" value="TKS65915.1"/>
    <property type="molecule type" value="Genomic_DNA"/>
</dbReference>
<feature type="compositionally biased region" description="Basic and acidic residues" evidence="12">
    <location>
        <begin position="257"/>
        <end position="266"/>
    </location>
</feature>
<dbReference type="AlphaFoldDB" id="A0A4U5TZK7"/>
<evidence type="ECO:0000259" key="13">
    <source>
        <dbReference type="Pfam" id="PF13445"/>
    </source>
</evidence>
<keyword evidence="11" id="KW-0175">Coiled coil</keyword>
<dbReference type="Pfam" id="PF13445">
    <property type="entry name" value="zf-RING_UBOX"/>
    <property type="match status" value="1"/>
</dbReference>
<dbReference type="PANTHER" id="PTHR23328">
    <property type="entry name" value="RING-TYPE DOMAIN-CONTAINING PROTEIN"/>
    <property type="match status" value="1"/>
</dbReference>
<keyword evidence="7" id="KW-0863">Zinc-finger</keyword>
<reference evidence="14 15" key="1">
    <citation type="submission" date="2019-01" db="EMBL/GenBank/DDBJ databases">
        <title>Genome Assembly of Collichthys lucidus.</title>
        <authorList>
            <person name="Cai M."/>
            <person name="Xiao S."/>
        </authorList>
    </citation>
    <scope>NUCLEOTIDE SEQUENCE [LARGE SCALE GENOMIC DNA]</scope>
    <source>
        <strain evidence="14">JT15FE1705JMU</strain>
        <tissue evidence="14">Muscle</tissue>
    </source>
</reference>
<evidence type="ECO:0000256" key="1">
    <source>
        <dbReference type="ARBA" id="ARBA00000900"/>
    </source>
</evidence>
<dbReference type="EC" id="2.3.2.27" evidence="3"/>
<protein>
    <recommendedName>
        <fullName evidence="3">RING-type E3 ubiquitin transferase</fullName>
        <ecNumber evidence="3">2.3.2.27</ecNumber>
    </recommendedName>
</protein>
<keyword evidence="5" id="KW-0479">Metal-binding</keyword>
<dbReference type="Proteomes" id="UP000298787">
    <property type="component" value="Unassembled WGS sequence"/>
</dbReference>
<feature type="compositionally biased region" description="Acidic residues" evidence="12">
    <location>
        <begin position="324"/>
        <end position="335"/>
    </location>
</feature>
<keyword evidence="15" id="KW-1185">Reference proteome</keyword>
<dbReference type="GO" id="GO:0008270">
    <property type="term" value="F:zinc ion binding"/>
    <property type="evidence" value="ECO:0007669"/>
    <property type="project" value="UniProtKB-KW"/>
</dbReference>
<dbReference type="CDD" id="cd22265">
    <property type="entry name" value="UDM1_RNF168"/>
    <property type="match status" value="1"/>
</dbReference>
<evidence type="ECO:0000256" key="9">
    <source>
        <dbReference type="ARBA" id="ARBA00022833"/>
    </source>
</evidence>
<feature type="coiled-coil region" evidence="11">
    <location>
        <begin position="160"/>
        <end position="220"/>
    </location>
</feature>
<proteinExistence type="predicted"/>
<keyword evidence="10" id="KW-0539">Nucleus</keyword>
<keyword evidence="9" id="KW-0862">Zinc</keyword>
<dbReference type="GO" id="GO:0035861">
    <property type="term" value="C:site of double-strand break"/>
    <property type="evidence" value="ECO:0007669"/>
    <property type="project" value="TreeGrafter"/>
</dbReference>
<evidence type="ECO:0000256" key="10">
    <source>
        <dbReference type="ARBA" id="ARBA00023242"/>
    </source>
</evidence>
<feature type="compositionally biased region" description="Low complexity" evidence="12">
    <location>
        <begin position="376"/>
        <end position="387"/>
    </location>
</feature>
<gene>
    <name evidence="14" type="ORF">D9C73_028487</name>
</gene>
<organism evidence="14 15">
    <name type="scientific">Collichthys lucidus</name>
    <name type="common">Big head croaker</name>
    <name type="synonym">Sciaena lucida</name>
    <dbReference type="NCBI Taxonomy" id="240159"/>
    <lineage>
        <taxon>Eukaryota</taxon>
        <taxon>Metazoa</taxon>
        <taxon>Chordata</taxon>
        <taxon>Craniata</taxon>
        <taxon>Vertebrata</taxon>
        <taxon>Euteleostomi</taxon>
        <taxon>Actinopterygii</taxon>
        <taxon>Neopterygii</taxon>
        <taxon>Teleostei</taxon>
        <taxon>Neoteleostei</taxon>
        <taxon>Acanthomorphata</taxon>
        <taxon>Eupercaria</taxon>
        <taxon>Sciaenidae</taxon>
        <taxon>Collichthys</taxon>
    </lineage>
</organism>
<dbReference type="Gene3D" id="3.30.40.10">
    <property type="entry name" value="Zinc/RING finger domain, C3HC4 (zinc finger)"/>
    <property type="match status" value="1"/>
</dbReference>
<dbReference type="GO" id="GO:0061630">
    <property type="term" value="F:ubiquitin protein ligase activity"/>
    <property type="evidence" value="ECO:0007669"/>
    <property type="project" value="UniProtKB-EC"/>
</dbReference>
<evidence type="ECO:0000256" key="4">
    <source>
        <dbReference type="ARBA" id="ARBA00022679"/>
    </source>
</evidence>
<feature type="compositionally biased region" description="Polar residues" evidence="12">
    <location>
        <begin position="483"/>
        <end position="492"/>
    </location>
</feature>
<evidence type="ECO:0000313" key="14">
    <source>
        <dbReference type="EMBL" id="TKS65915.1"/>
    </source>
</evidence>
<evidence type="ECO:0000256" key="11">
    <source>
        <dbReference type="SAM" id="Coils"/>
    </source>
</evidence>
<feature type="region of interest" description="Disordered" evidence="12">
    <location>
        <begin position="232"/>
        <end position="392"/>
    </location>
</feature>
<feature type="domain" description="Zinc finger RING-type eukaryotic" evidence="13">
    <location>
        <begin position="24"/>
        <end position="45"/>
    </location>
</feature>
<evidence type="ECO:0000256" key="5">
    <source>
        <dbReference type="ARBA" id="ARBA00022723"/>
    </source>
</evidence>
<dbReference type="InterPro" id="IPR013083">
    <property type="entry name" value="Znf_RING/FYVE/PHD"/>
</dbReference>
<keyword evidence="4" id="KW-0808">Transferase</keyword>
<sequence>MAPVSDRGAAGRTGGVLSLDDCRCPVCLEIFVEPVTLPCTHTFCKVTHPREGGVFVLAMVLVLDRVLIQSFVCCQDCFLESVDKATLCCPLCRKRVSTWARLNNRNNTMVNQQLWTRIQSTFPLQCQRRLSGQDHANDDDLGGTDTSLCYLRVSQPGEVRQEYEDQVTKLTEEKRVLDEEERRASEEYIQRLLAEEEELLQEDRRRREEDERLARQLSTQLVSLRDGLHDGLHDVHDGTLPLSLRKSSLQPRRKRSADRSRSKSGEQSDDDDDDDEGGGGDDEDDVVNVFQENILVSPVKLQAECSPPELDYYGDASDPPPPSGEEEEEEEEEERDLPGSHRSHLTGDGGPSLAKRKSSELETTEEEKVTKRACRSLPSSSSSSSSLEGGGSVLQGIVDWESELQSRRQQEEEDRRLALLLQKELDQEEKQRATDRRKGSSDAYLLRQNRRGKEDASSSQTPRRSSTKTSSASSSRGSKQTTLTDMFSCLNS</sequence>
<accession>A0A4U5TZK7</accession>
<dbReference type="GO" id="GO:0005634">
    <property type="term" value="C:nucleus"/>
    <property type="evidence" value="ECO:0007669"/>
    <property type="project" value="UniProtKB-SubCell"/>
</dbReference>
<evidence type="ECO:0000256" key="3">
    <source>
        <dbReference type="ARBA" id="ARBA00012483"/>
    </source>
</evidence>
<evidence type="ECO:0000256" key="8">
    <source>
        <dbReference type="ARBA" id="ARBA00022786"/>
    </source>
</evidence>
<evidence type="ECO:0000313" key="15">
    <source>
        <dbReference type="Proteomes" id="UP000298787"/>
    </source>
</evidence>
<comment type="catalytic activity">
    <reaction evidence="1">
        <text>S-ubiquitinyl-[E2 ubiquitin-conjugating enzyme]-L-cysteine + [acceptor protein]-L-lysine = [E2 ubiquitin-conjugating enzyme]-L-cysteine + N(6)-ubiquitinyl-[acceptor protein]-L-lysine.</text>
        <dbReference type="EC" id="2.3.2.27"/>
    </reaction>
</comment>
<keyword evidence="8" id="KW-0833">Ubl conjugation pathway</keyword>
<dbReference type="InterPro" id="IPR027370">
    <property type="entry name" value="Znf-RING_euk"/>
</dbReference>
<name>A0A4U5TZK7_COLLU</name>
<evidence type="ECO:0000256" key="6">
    <source>
        <dbReference type="ARBA" id="ARBA00022763"/>
    </source>
</evidence>
<feature type="compositionally biased region" description="Basic and acidic residues" evidence="12">
    <location>
        <begin position="422"/>
        <end position="440"/>
    </location>
</feature>
<dbReference type="GO" id="GO:0031491">
    <property type="term" value="F:nucleosome binding"/>
    <property type="evidence" value="ECO:0007669"/>
    <property type="project" value="TreeGrafter"/>
</dbReference>
<comment type="subcellular location">
    <subcellularLocation>
        <location evidence="2">Nucleus</location>
    </subcellularLocation>
</comment>
<dbReference type="STRING" id="240159.A0A4U5TZK7"/>
<feature type="compositionally biased region" description="Acidic residues" evidence="12">
    <location>
        <begin position="267"/>
        <end position="286"/>
    </location>
</feature>
<evidence type="ECO:0000256" key="2">
    <source>
        <dbReference type="ARBA" id="ARBA00004123"/>
    </source>
</evidence>
<dbReference type="PANTHER" id="PTHR23328:SF1">
    <property type="entry name" value="E3 UBIQUITIN-PROTEIN LIGASE RNF168"/>
    <property type="match status" value="1"/>
</dbReference>
<dbReference type="CDD" id="cd21952">
    <property type="entry name" value="MIU2_RNF168"/>
    <property type="match status" value="1"/>
</dbReference>